<organism evidence="2 3">
    <name type="scientific">Streptomyces rubiginosohelvolus</name>
    <dbReference type="NCBI Taxonomy" id="67362"/>
    <lineage>
        <taxon>Bacteria</taxon>
        <taxon>Bacillati</taxon>
        <taxon>Actinomycetota</taxon>
        <taxon>Actinomycetes</taxon>
        <taxon>Kitasatosporales</taxon>
        <taxon>Streptomycetaceae</taxon>
        <taxon>Streptomyces</taxon>
    </lineage>
</organism>
<dbReference type="InterPro" id="IPR005212">
    <property type="entry name" value="EvaA-like"/>
</dbReference>
<dbReference type="EMBL" id="JBHXKZ010000068">
    <property type="protein sequence ID" value="MFD4828214.1"/>
    <property type="molecule type" value="Genomic_DNA"/>
</dbReference>
<feature type="domain" description="dTDP-4-dehydro-6-deoxy-alpha-D-glucopyranose 2,3-dehydratase" evidence="1">
    <location>
        <begin position="12"/>
        <end position="213"/>
    </location>
</feature>
<evidence type="ECO:0000259" key="1">
    <source>
        <dbReference type="Pfam" id="PF03559"/>
    </source>
</evidence>
<dbReference type="RefSeq" id="WP_382778158.1">
    <property type="nucleotide sequence ID" value="NZ_JBHXKZ010000068.1"/>
</dbReference>
<reference evidence="2 3" key="1">
    <citation type="submission" date="2024-09" db="EMBL/GenBank/DDBJ databases">
        <title>The Natural Products Discovery Center: Release of the First 8490 Sequenced Strains for Exploring Actinobacteria Biosynthetic Diversity.</title>
        <authorList>
            <person name="Kalkreuter E."/>
            <person name="Kautsar S.A."/>
            <person name="Yang D."/>
            <person name="Bader C.D."/>
            <person name="Teijaro C.N."/>
            <person name="Fluegel L."/>
            <person name="Davis C.M."/>
            <person name="Simpson J.R."/>
            <person name="Lauterbach L."/>
            <person name="Steele A.D."/>
            <person name="Gui C."/>
            <person name="Meng S."/>
            <person name="Li G."/>
            <person name="Viehrig K."/>
            <person name="Ye F."/>
            <person name="Su P."/>
            <person name="Kiefer A.F."/>
            <person name="Nichols A."/>
            <person name="Cepeda A.J."/>
            <person name="Yan W."/>
            <person name="Fan B."/>
            <person name="Jiang Y."/>
            <person name="Adhikari A."/>
            <person name="Zheng C.-J."/>
            <person name="Schuster L."/>
            <person name="Cowan T.M."/>
            <person name="Smanski M.J."/>
            <person name="Chevrette M.G."/>
            <person name="De Carvalho L.P.S."/>
            <person name="Shen B."/>
        </authorList>
    </citation>
    <scope>NUCLEOTIDE SEQUENCE [LARGE SCALE GENOMIC DNA]</scope>
    <source>
        <strain evidence="2 3">NPDC058428</strain>
    </source>
</reference>
<evidence type="ECO:0000313" key="2">
    <source>
        <dbReference type="EMBL" id="MFD4828214.1"/>
    </source>
</evidence>
<proteinExistence type="predicted"/>
<comment type="caution">
    <text evidence="2">The sequence shown here is derived from an EMBL/GenBank/DDBJ whole genome shotgun (WGS) entry which is preliminary data.</text>
</comment>
<protein>
    <submittedName>
        <fullName evidence="2">NDP-hexose 2,3-dehydratase family protein</fullName>
    </submittedName>
</protein>
<dbReference type="Gene3D" id="3.90.79.40">
    <property type="entry name" value="EvaA sugar 2,3-dehydratase subunit"/>
    <property type="match status" value="2"/>
</dbReference>
<dbReference type="InterPro" id="IPR038153">
    <property type="entry name" value="EvaA-like_sf"/>
</dbReference>
<feature type="domain" description="dTDP-4-dehydro-6-deoxy-alpha-D-glucopyranose 2,3-dehydratase" evidence="1">
    <location>
        <begin position="251"/>
        <end position="451"/>
    </location>
</feature>
<evidence type="ECO:0000313" key="3">
    <source>
        <dbReference type="Proteomes" id="UP001598352"/>
    </source>
</evidence>
<accession>A0ABW6FCF7</accession>
<sequence>MAADTGAGAADRFHRWLAAQKQHTDMLVRQVALEDLAGWNAEPGTGNLVHETGRFYSVEGLDVHLPGAPVERWQQPIINQPEVGILGILVKEFDGVLHCLMQAKIEPGNHNGLQLSPTVQATRSNYTRVHKGAEVPYLHYFRDTSRHQVLADVRQSEQGAWFFRKRNRNIVVQVTEDVEVREGFTWLTLHQLHELLMLDDLVNMDARSVLACLPFTGPGLPQVLGTPADDFTAALVRSCDERADVPENLAGVLHWITDVRTRRDVVAERVPLRALAGWRRDDGRIEHESGRFFRVTGVDVAATGREVRAWAQPMIEPCGEGVIAFLARRIDGVLHLLVHAATEPGYADVVELAPTVQCTPAALDALPAGARPPHLDAVLNAAPERIRFDAVHSEEGGRFYHARNRYLIVETEEDLGAGAPDHRWLTVAQLVALMRHSHYVNVQARCLLACLHSLTARRSGPVQPSVALS</sequence>
<name>A0ABW6FCF7_9ACTN</name>
<keyword evidence="3" id="KW-1185">Reference proteome</keyword>
<dbReference type="Proteomes" id="UP001598352">
    <property type="component" value="Unassembled WGS sequence"/>
</dbReference>
<dbReference type="Pfam" id="PF03559">
    <property type="entry name" value="Hexose_dehydrat"/>
    <property type="match status" value="2"/>
</dbReference>
<gene>
    <name evidence="2" type="ORF">ACFWOQ_37180</name>
</gene>